<dbReference type="KEGG" id="cinf:CINF_1166"/>
<dbReference type="Proteomes" id="UP000509414">
    <property type="component" value="Chromosome"/>
</dbReference>
<accession>A0A7H9CHT2</accession>
<evidence type="ECO:0000313" key="3">
    <source>
        <dbReference type="Proteomes" id="UP000509414"/>
    </source>
</evidence>
<name>A0A7H9CHT2_9BACT</name>
<organism evidence="2 3">
    <name type="scientific">Candidatus Campylobacter infans</name>
    <dbReference type="NCBI Taxonomy" id="2561898"/>
    <lineage>
        <taxon>Bacteria</taxon>
        <taxon>Pseudomonadati</taxon>
        <taxon>Campylobacterota</taxon>
        <taxon>Epsilonproteobacteria</taxon>
        <taxon>Campylobacterales</taxon>
        <taxon>Campylobacteraceae</taxon>
        <taxon>Campylobacter</taxon>
    </lineage>
</organism>
<dbReference type="AlphaFoldDB" id="A0A7H9CHT2"/>
<dbReference type="EMBL" id="CP049075">
    <property type="protein sequence ID" value="QLI05656.1"/>
    <property type="molecule type" value="Genomic_DNA"/>
</dbReference>
<sequence length="407" mass="45458">MKKIILLFVFLVFYAPNALFAKADKLSNIPPASLEFINLEPQECNIACLFELLKKGRVFSFISRFGQNISNTQLLNAYYAILSGVELNSAEAIFTPINANAKIAVLIPKQSIKSYSFIVTNAILAYTASSDKAVAIKFFITKDESTLDETILALQSEGFKYVIAPITDAALPIISAQKYEKIFFYIPTLHASLAKEYNDNIVFGGIDYESQISALLEYANNKIASFGDGSRLSQLLNEQVKNFAPNAYIDVIDNKSVDLKSHLDNNKALQNASIFLNTTLLRASLLASQFRVYDLEPHAVLCTQICYDLVLFNLLRSADRAKMLVASSFGDIDDEIVAKAKILGIDLKFDRVAYPTIFGLDYIITQFLFNGTNARFNEIINNGQVAYRTHIYKVNSKGFVNITKQKR</sequence>
<protein>
    <recommendedName>
        <fullName evidence="4">Periplasmic protein</fullName>
    </recommendedName>
</protein>
<evidence type="ECO:0008006" key="4">
    <source>
        <dbReference type="Google" id="ProtNLM"/>
    </source>
</evidence>
<keyword evidence="3" id="KW-1185">Reference proteome</keyword>
<gene>
    <name evidence="2" type="ORF">CINF_1166</name>
</gene>
<evidence type="ECO:0000256" key="1">
    <source>
        <dbReference type="SAM" id="SignalP"/>
    </source>
</evidence>
<keyword evidence="1" id="KW-0732">Signal</keyword>
<dbReference type="RefSeq" id="WP_178696993.1">
    <property type="nucleotide sequence ID" value="NZ_CP049075.1"/>
</dbReference>
<evidence type="ECO:0000313" key="2">
    <source>
        <dbReference type="EMBL" id="QLI05656.1"/>
    </source>
</evidence>
<proteinExistence type="predicted"/>
<reference evidence="2 3" key="1">
    <citation type="submission" date="2020-02" db="EMBL/GenBank/DDBJ databases">
        <title>Complete genome sequence of the novel Campylobacter species Candidatus Campylobacter infans.</title>
        <authorList>
            <person name="Duim B."/>
            <person name="Zomer A."/>
            <person name="van der Graaf L."/>
            <person name="Wagenaar J."/>
        </authorList>
    </citation>
    <scope>NUCLEOTIDE SEQUENCE [LARGE SCALE GENOMIC DNA]</scope>
    <source>
        <strain evidence="2 3">19S00001</strain>
    </source>
</reference>
<feature type="chain" id="PRO_5028884056" description="Periplasmic protein" evidence="1">
    <location>
        <begin position="22"/>
        <end position="407"/>
    </location>
</feature>
<feature type="signal peptide" evidence="1">
    <location>
        <begin position="1"/>
        <end position="21"/>
    </location>
</feature>